<dbReference type="Pfam" id="PF13520">
    <property type="entry name" value="AA_permease_2"/>
    <property type="match status" value="1"/>
</dbReference>
<name>A0A0R2CFT5_9LACO</name>
<dbReference type="OrthoDB" id="9762947at2"/>
<keyword evidence="3 6" id="KW-0812">Transmembrane</keyword>
<dbReference type="Gene3D" id="1.20.1740.10">
    <property type="entry name" value="Amino acid/polyamine transporter I"/>
    <property type="match status" value="1"/>
</dbReference>
<feature type="transmembrane region" description="Helical" evidence="6">
    <location>
        <begin position="353"/>
        <end position="377"/>
    </location>
</feature>
<evidence type="ECO:0000256" key="5">
    <source>
        <dbReference type="ARBA" id="ARBA00023136"/>
    </source>
</evidence>
<dbReference type="InterPro" id="IPR050367">
    <property type="entry name" value="APC_superfamily"/>
</dbReference>
<feature type="transmembrane region" description="Helical" evidence="6">
    <location>
        <begin position="150"/>
        <end position="172"/>
    </location>
</feature>
<dbReference type="InterPro" id="IPR002293">
    <property type="entry name" value="AA/rel_permease1"/>
</dbReference>
<dbReference type="STRING" id="1423729.FC80_GL001507"/>
<gene>
    <name evidence="7" type="ORF">FC80_GL001507</name>
</gene>
<sequence length="446" mass="47575">MKEQKKLSLLEVFGLSIAVVAPTGAMAFNTAGTAAATGTAVPLAFILGGLGIFFVGISFVELAHHIPGEGSAYAYNAKAFGERIGFLSGWALTLTYIAFTVGCVSIFSNFADVFFKHFGLSLPIPVYIVVALAAGWWLSHKGIEFSTRFALVLELISVAALAILALVIIFSGGAHGNSMKPFSLSGTSISGLGTGMVFALLSFAGFEGAATVAPQAKKPNKAITVAILGTVIFAVIFYVVVSYAQVIGFGTGNISKLANSAAPLNYLATKYVGSYMAVFIDFASCTSFFACYLGAMNAAAFMMKALANNGYLTAWFSNDKSLNTTPTHALDTVSLIALVAYAIFGLKVGPTNFYNYCGTLGTISLLLVYVMVNLGAIKYFTTHREHFSFWKHLISPIIGTIVLIYPIYSNLWPVPAFPMNLFPYIVVAWILIGLILSGKKREVKLK</sequence>
<feature type="transmembrane region" description="Helical" evidence="6">
    <location>
        <begin position="389"/>
        <end position="409"/>
    </location>
</feature>
<dbReference type="PANTHER" id="PTHR42770">
    <property type="entry name" value="AMINO ACID TRANSPORTER-RELATED"/>
    <property type="match status" value="1"/>
</dbReference>
<evidence type="ECO:0000256" key="4">
    <source>
        <dbReference type="ARBA" id="ARBA00022989"/>
    </source>
</evidence>
<evidence type="ECO:0000256" key="2">
    <source>
        <dbReference type="ARBA" id="ARBA00022475"/>
    </source>
</evidence>
<feature type="transmembrane region" description="Helical" evidence="6">
    <location>
        <begin position="421"/>
        <end position="438"/>
    </location>
</feature>
<dbReference type="Proteomes" id="UP000051131">
    <property type="component" value="Unassembled WGS sequence"/>
</dbReference>
<evidence type="ECO:0000256" key="6">
    <source>
        <dbReference type="SAM" id="Phobius"/>
    </source>
</evidence>
<keyword evidence="2" id="KW-1003">Cell membrane</keyword>
<evidence type="ECO:0000256" key="3">
    <source>
        <dbReference type="ARBA" id="ARBA00022692"/>
    </source>
</evidence>
<comment type="caution">
    <text evidence="7">The sequence shown here is derived from an EMBL/GenBank/DDBJ whole genome shotgun (WGS) entry which is preliminary data.</text>
</comment>
<reference evidence="7 8" key="1">
    <citation type="journal article" date="2015" name="Genome Announc.">
        <title>Expanding the biotechnology potential of lactobacilli through comparative genomics of 213 strains and associated genera.</title>
        <authorList>
            <person name="Sun Z."/>
            <person name="Harris H.M."/>
            <person name="McCann A."/>
            <person name="Guo C."/>
            <person name="Argimon S."/>
            <person name="Zhang W."/>
            <person name="Yang X."/>
            <person name="Jeffery I.B."/>
            <person name="Cooney J.C."/>
            <person name="Kagawa T.F."/>
            <person name="Liu W."/>
            <person name="Song Y."/>
            <person name="Salvetti E."/>
            <person name="Wrobel A."/>
            <person name="Rasinkangas P."/>
            <person name="Parkhill J."/>
            <person name="Rea M.C."/>
            <person name="O'Sullivan O."/>
            <person name="Ritari J."/>
            <person name="Douillard F.P."/>
            <person name="Paul Ross R."/>
            <person name="Yang R."/>
            <person name="Briner A.E."/>
            <person name="Felis G.E."/>
            <person name="de Vos W.M."/>
            <person name="Barrangou R."/>
            <person name="Klaenhammer T.R."/>
            <person name="Caufield P.W."/>
            <person name="Cui Y."/>
            <person name="Zhang H."/>
            <person name="O'Toole P.W."/>
        </authorList>
    </citation>
    <scope>NUCLEOTIDE SEQUENCE [LARGE SCALE GENOMIC DNA]</scope>
    <source>
        <strain evidence="7 8">DSM 21116</strain>
    </source>
</reference>
<dbReference type="RefSeq" id="WP_057829720.1">
    <property type="nucleotide sequence ID" value="NZ_AYZE01000016.1"/>
</dbReference>
<comment type="subcellular location">
    <subcellularLocation>
        <location evidence="1">Cell membrane</location>
        <topology evidence="1">Multi-pass membrane protein</topology>
    </subcellularLocation>
</comment>
<protein>
    <submittedName>
        <fullName evidence="7">Amino acid permease-associated region</fullName>
    </submittedName>
</protein>
<feature type="transmembrane region" description="Helical" evidence="6">
    <location>
        <begin position="225"/>
        <end position="252"/>
    </location>
</feature>
<evidence type="ECO:0000256" key="1">
    <source>
        <dbReference type="ARBA" id="ARBA00004651"/>
    </source>
</evidence>
<feature type="transmembrane region" description="Helical" evidence="6">
    <location>
        <begin position="43"/>
        <end position="63"/>
    </location>
</feature>
<keyword evidence="4 6" id="KW-1133">Transmembrane helix</keyword>
<dbReference type="PIRSF" id="PIRSF006060">
    <property type="entry name" value="AA_transporter"/>
    <property type="match status" value="1"/>
</dbReference>
<feature type="transmembrane region" description="Helical" evidence="6">
    <location>
        <begin position="272"/>
        <end position="295"/>
    </location>
</feature>
<accession>A0A0R2CFT5</accession>
<dbReference type="GO" id="GO:0022857">
    <property type="term" value="F:transmembrane transporter activity"/>
    <property type="evidence" value="ECO:0007669"/>
    <property type="project" value="InterPro"/>
</dbReference>
<keyword evidence="5 6" id="KW-0472">Membrane</keyword>
<dbReference type="EMBL" id="AYZE01000016">
    <property type="protein sequence ID" value="KRM90170.1"/>
    <property type="molecule type" value="Genomic_DNA"/>
</dbReference>
<feature type="transmembrane region" description="Helical" evidence="6">
    <location>
        <begin position="329"/>
        <end position="347"/>
    </location>
</feature>
<organism evidence="7 8">
    <name type="scientific">Liquorilactobacillus cacaonum DSM 21116</name>
    <dbReference type="NCBI Taxonomy" id="1423729"/>
    <lineage>
        <taxon>Bacteria</taxon>
        <taxon>Bacillati</taxon>
        <taxon>Bacillota</taxon>
        <taxon>Bacilli</taxon>
        <taxon>Lactobacillales</taxon>
        <taxon>Lactobacillaceae</taxon>
        <taxon>Liquorilactobacillus</taxon>
    </lineage>
</organism>
<evidence type="ECO:0000313" key="8">
    <source>
        <dbReference type="Proteomes" id="UP000051131"/>
    </source>
</evidence>
<evidence type="ECO:0000313" key="7">
    <source>
        <dbReference type="EMBL" id="KRM90170.1"/>
    </source>
</evidence>
<feature type="transmembrane region" description="Helical" evidence="6">
    <location>
        <begin position="192"/>
        <end position="213"/>
    </location>
</feature>
<proteinExistence type="predicted"/>
<dbReference type="GO" id="GO:0005886">
    <property type="term" value="C:plasma membrane"/>
    <property type="evidence" value="ECO:0007669"/>
    <property type="project" value="UniProtKB-SubCell"/>
</dbReference>
<feature type="transmembrane region" description="Helical" evidence="6">
    <location>
        <begin position="84"/>
        <end position="108"/>
    </location>
</feature>
<dbReference type="AlphaFoldDB" id="A0A0R2CFT5"/>
<feature type="transmembrane region" description="Helical" evidence="6">
    <location>
        <begin position="120"/>
        <end position="138"/>
    </location>
</feature>
<dbReference type="PATRIC" id="fig|1423729.3.peg.1529"/>
<keyword evidence="8" id="KW-1185">Reference proteome</keyword>
<dbReference type="PANTHER" id="PTHR42770:SF11">
    <property type="entry name" value="INNER MEMBRANE TRANSPORT PROTEIN YBAT"/>
    <property type="match status" value="1"/>
</dbReference>